<accession>A0A934I7R8</accession>
<reference evidence="1" key="1">
    <citation type="submission" date="2020-12" db="EMBL/GenBank/DDBJ databases">
        <title>Bacterial taxonomy.</title>
        <authorList>
            <person name="Pan X."/>
        </authorList>
    </citation>
    <scope>NUCLEOTIDE SEQUENCE</scope>
    <source>
        <strain evidence="1">KCTC 52957</strain>
    </source>
</reference>
<dbReference type="RefSeq" id="WP_198914985.1">
    <property type="nucleotide sequence ID" value="NZ_JAEKPD010000002.1"/>
</dbReference>
<dbReference type="PROSITE" id="PS51257">
    <property type="entry name" value="PROKAR_LIPOPROTEIN"/>
    <property type="match status" value="1"/>
</dbReference>
<protein>
    <submittedName>
        <fullName evidence="1">Uncharacterized protein</fullName>
    </submittedName>
</protein>
<evidence type="ECO:0000313" key="1">
    <source>
        <dbReference type="EMBL" id="MBJ3761813.1"/>
    </source>
</evidence>
<dbReference type="Proteomes" id="UP000642488">
    <property type="component" value="Unassembled WGS sequence"/>
</dbReference>
<comment type="caution">
    <text evidence="1">The sequence shown here is derived from an EMBL/GenBank/DDBJ whole genome shotgun (WGS) entry which is preliminary data.</text>
</comment>
<proteinExistence type="predicted"/>
<sequence length="104" mass="10903">MRALPAFLLAALLTTACDIPQLDVPNAAALARQDPPQLLPTSQISARAGAIPARITPQTTAGLEARAANLRARAGLLRQSALTAAERERLRGALGRLRARTDGT</sequence>
<keyword evidence="2" id="KW-1185">Reference proteome</keyword>
<dbReference type="AlphaFoldDB" id="A0A934I7R8"/>
<evidence type="ECO:0000313" key="2">
    <source>
        <dbReference type="Proteomes" id="UP000642488"/>
    </source>
</evidence>
<organism evidence="1 2">
    <name type="scientific">Palleronia pontilimi</name>
    <dbReference type="NCBI Taxonomy" id="1964209"/>
    <lineage>
        <taxon>Bacteria</taxon>
        <taxon>Pseudomonadati</taxon>
        <taxon>Pseudomonadota</taxon>
        <taxon>Alphaproteobacteria</taxon>
        <taxon>Rhodobacterales</taxon>
        <taxon>Roseobacteraceae</taxon>
        <taxon>Palleronia</taxon>
    </lineage>
</organism>
<dbReference type="EMBL" id="JAEKPD010000002">
    <property type="protein sequence ID" value="MBJ3761813.1"/>
    <property type="molecule type" value="Genomic_DNA"/>
</dbReference>
<gene>
    <name evidence="1" type="ORF">ILP92_03500</name>
</gene>
<name>A0A934I7R8_9RHOB</name>